<name>A0A150FTV3_GONPE</name>
<dbReference type="AlphaFoldDB" id="A0A150FTV3"/>
<dbReference type="Proteomes" id="UP000075714">
    <property type="component" value="Unassembled WGS sequence"/>
</dbReference>
<evidence type="ECO:0000313" key="2">
    <source>
        <dbReference type="Proteomes" id="UP000075714"/>
    </source>
</evidence>
<sequence length="207" mass="22789">MSHLVLMRTHLTTRAPAGAQPQVVVFWSEQPGRAVDIRTQYGDRGGWWSASFRREVADTTPGGPGSLVWSYLSVDGPDEQELEASRVARRLCNEMPTSLAVGMRGAQMICVTRGPKLESSWELWLRPREGLAQHWGSPGDSSLCFAARVLDNQVQWDPVVGAMPAGADGAGEGFNWGYDFRSDAEVGDSYTRPWYMAAGLARDPWVC</sequence>
<dbReference type="EMBL" id="LSYV01000968">
    <property type="protein sequence ID" value="KXZ41016.1"/>
    <property type="molecule type" value="Genomic_DNA"/>
</dbReference>
<comment type="caution">
    <text evidence="1">The sequence shown here is derived from an EMBL/GenBank/DDBJ whole genome shotgun (WGS) entry which is preliminary data.</text>
</comment>
<organism evidence="1 2">
    <name type="scientific">Gonium pectorale</name>
    <name type="common">Green alga</name>
    <dbReference type="NCBI Taxonomy" id="33097"/>
    <lineage>
        <taxon>Eukaryota</taxon>
        <taxon>Viridiplantae</taxon>
        <taxon>Chlorophyta</taxon>
        <taxon>core chlorophytes</taxon>
        <taxon>Chlorophyceae</taxon>
        <taxon>CS clade</taxon>
        <taxon>Chlamydomonadales</taxon>
        <taxon>Volvocaceae</taxon>
        <taxon>Gonium</taxon>
    </lineage>
</organism>
<keyword evidence="2" id="KW-1185">Reference proteome</keyword>
<protein>
    <submittedName>
        <fullName evidence="1">Uncharacterized protein</fullName>
    </submittedName>
</protein>
<reference evidence="2" key="1">
    <citation type="journal article" date="2016" name="Nat. Commun.">
        <title>The Gonium pectorale genome demonstrates co-option of cell cycle regulation during the evolution of multicellularity.</title>
        <authorList>
            <person name="Hanschen E.R."/>
            <person name="Marriage T.N."/>
            <person name="Ferris P.J."/>
            <person name="Hamaji T."/>
            <person name="Toyoda A."/>
            <person name="Fujiyama A."/>
            <person name="Neme R."/>
            <person name="Noguchi H."/>
            <person name="Minakuchi Y."/>
            <person name="Suzuki M."/>
            <person name="Kawai-Toyooka H."/>
            <person name="Smith D.R."/>
            <person name="Sparks H."/>
            <person name="Anderson J."/>
            <person name="Bakaric R."/>
            <person name="Luria V."/>
            <person name="Karger A."/>
            <person name="Kirschner M.W."/>
            <person name="Durand P.M."/>
            <person name="Michod R.E."/>
            <person name="Nozaki H."/>
            <person name="Olson B.J."/>
        </authorList>
    </citation>
    <scope>NUCLEOTIDE SEQUENCE [LARGE SCALE GENOMIC DNA]</scope>
    <source>
        <strain evidence="2">NIES-2863</strain>
    </source>
</reference>
<evidence type="ECO:0000313" key="1">
    <source>
        <dbReference type="EMBL" id="KXZ41016.1"/>
    </source>
</evidence>
<gene>
    <name evidence="1" type="ORF">GPECTOR_973g239</name>
</gene>
<proteinExistence type="predicted"/>
<accession>A0A150FTV3</accession>